<proteinExistence type="predicted"/>
<evidence type="ECO:0000313" key="2">
    <source>
        <dbReference type="Proteomes" id="UP001244207"/>
    </source>
</evidence>
<evidence type="ECO:0000313" key="1">
    <source>
        <dbReference type="EMBL" id="KAK1710578.1"/>
    </source>
</evidence>
<dbReference type="RefSeq" id="XP_060358857.1">
    <property type="nucleotide sequence ID" value="XM_060509484.1"/>
</dbReference>
<dbReference type="GeneID" id="85393383"/>
<organism evidence="1 2">
    <name type="scientific">Glomerella acutata</name>
    <name type="common">Colletotrichum acutatum</name>
    <dbReference type="NCBI Taxonomy" id="27357"/>
    <lineage>
        <taxon>Eukaryota</taxon>
        <taxon>Fungi</taxon>
        <taxon>Dikarya</taxon>
        <taxon>Ascomycota</taxon>
        <taxon>Pezizomycotina</taxon>
        <taxon>Sordariomycetes</taxon>
        <taxon>Hypocreomycetidae</taxon>
        <taxon>Glomerellales</taxon>
        <taxon>Glomerellaceae</taxon>
        <taxon>Colletotrichum</taxon>
        <taxon>Colletotrichum acutatum species complex</taxon>
    </lineage>
</organism>
<gene>
    <name evidence="1" type="ORF">BDZ83DRAFT_640382</name>
</gene>
<protein>
    <submittedName>
        <fullName evidence="1">Uncharacterized protein</fullName>
    </submittedName>
</protein>
<reference evidence="1" key="1">
    <citation type="submission" date="2021-12" db="EMBL/GenBank/DDBJ databases">
        <title>Comparative genomics, transcriptomics and evolutionary studies reveal genomic signatures of adaptation to plant cell wall in hemibiotrophic fungi.</title>
        <authorList>
            <consortium name="DOE Joint Genome Institute"/>
            <person name="Baroncelli R."/>
            <person name="Diaz J.F."/>
            <person name="Benocci T."/>
            <person name="Peng M."/>
            <person name="Battaglia E."/>
            <person name="Haridas S."/>
            <person name="Andreopoulos W."/>
            <person name="Labutti K."/>
            <person name="Pangilinan J."/>
            <person name="Floch G.L."/>
            <person name="Makela M.R."/>
            <person name="Henrissat B."/>
            <person name="Grigoriev I.V."/>
            <person name="Crouch J.A."/>
            <person name="De Vries R.P."/>
            <person name="Sukno S.A."/>
            <person name="Thon M.R."/>
        </authorList>
    </citation>
    <scope>NUCLEOTIDE SEQUENCE</scope>
    <source>
        <strain evidence="1">CBS 112980</strain>
    </source>
</reference>
<accession>A0AAD8U7H7</accession>
<comment type="caution">
    <text evidence="1">The sequence shown here is derived from an EMBL/GenBank/DDBJ whole genome shotgun (WGS) entry which is preliminary data.</text>
</comment>
<dbReference type="EMBL" id="JAHMHS010000169">
    <property type="protein sequence ID" value="KAK1710578.1"/>
    <property type="molecule type" value="Genomic_DNA"/>
</dbReference>
<dbReference type="AlphaFoldDB" id="A0AAD8U7H7"/>
<dbReference type="Proteomes" id="UP001244207">
    <property type="component" value="Unassembled WGS sequence"/>
</dbReference>
<name>A0AAD8U7H7_GLOAC</name>
<keyword evidence="2" id="KW-1185">Reference proteome</keyword>
<feature type="non-terminal residue" evidence="1">
    <location>
        <position position="1"/>
    </location>
</feature>
<sequence length="54" mass="6115">MTADVLDYEHLRGRSYHSDIFSSTYWAPNDELQSEAMGLWSGQSKTCDPGHHDA</sequence>